<comment type="caution">
    <text evidence="2">The sequence shown here is derived from an EMBL/GenBank/DDBJ whole genome shotgun (WGS) entry which is preliminary data.</text>
</comment>
<evidence type="ECO:0000259" key="1">
    <source>
        <dbReference type="Pfam" id="PF15655"/>
    </source>
</evidence>
<evidence type="ECO:0000313" key="2">
    <source>
        <dbReference type="EMBL" id="MFK8292710.1"/>
    </source>
</evidence>
<reference evidence="2 3" key="1">
    <citation type="journal article" date="2016" name="Sci. Rep.">
        <title>Whole genome sequencing identifies a novel species of the genus Capnocytophaga isolated from dog and cat bite wounds in humans.</title>
        <authorList>
            <person name="Zangenah S."/>
            <person name="Abbasi N."/>
            <person name="Andersson A.F."/>
            <person name="Bergman P."/>
        </authorList>
    </citation>
    <scope>NUCLEOTIDE SEQUENCE [LARGE SCALE GENOMIC DNA]</scope>
    <source>
        <strain evidence="2 3">W5</strain>
    </source>
</reference>
<evidence type="ECO:0000313" key="3">
    <source>
        <dbReference type="Proteomes" id="UP001622370"/>
    </source>
</evidence>
<organism evidence="2 3">
    <name type="scientific">Capnocytophaga stomatis</name>
    <dbReference type="NCBI Taxonomy" id="1848904"/>
    <lineage>
        <taxon>Bacteria</taxon>
        <taxon>Pseudomonadati</taxon>
        <taxon>Bacteroidota</taxon>
        <taxon>Flavobacteriia</taxon>
        <taxon>Flavobacteriales</taxon>
        <taxon>Flavobacteriaceae</taxon>
        <taxon>Capnocytophaga</taxon>
    </lineage>
</organism>
<accession>A0ABW8Q9I5</accession>
<dbReference type="Pfam" id="PF15655">
    <property type="entry name" value="Imm-NTF2"/>
    <property type="match status" value="1"/>
</dbReference>
<protein>
    <submittedName>
        <fullName evidence="2">NTF2 fold immunity protein</fullName>
    </submittedName>
</protein>
<feature type="domain" description="NTF2 fold immunity protein" evidence="1">
    <location>
        <begin position="45"/>
        <end position="145"/>
    </location>
</feature>
<keyword evidence="3" id="KW-1185">Reference proteome</keyword>
<gene>
    <name evidence="2" type="ORF">ACI76L_02835</name>
</gene>
<dbReference type="InterPro" id="IPR028049">
    <property type="entry name" value="Imm-NTF2"/>
</dbReference>
<dbReference type="RefSeq" id="WP_203965706.1">
    <property type="nucleotide sequence ID" value="NZ_BOPJ01000002.1"/>
</dbReference>
<name>A0ABW8Q9I5_9FLAO</name>
<sequence>MEAKQVLEAFINEMRNFEEFWGANLQNFLNDRSEENLLRLKEKLTEDSNNNSRAKRLSDIIDIQDKYLSKKALSLKQDRRITLTYQIPPEYNQTIICERKINDKKYEIDVLDDDNNKKTYTLILEKGEWKIDQMAFMYYDKWKKSRQLF</sequence>
<dbReference type="EMBL" id="JBJGWJ010000001">
    <property type="protein sequence ID" value="MFK8292710.1"/>
    <property type="molecule type" value="Genomic_DNA"/>
</dbReference>
<dbReference type="Proteomes" id="UP001622370">
    <property type="component" value="Unassembled WGS sequence"/>
</dbReference>
<proteinExistence type="predicted"/>